<keyword evidence="2" id="KW-1185">Reference proteome</keyword>
<sequence>MVFMAAGFFFLNVTEFLSLDLRYAAIFMTIYLPFHRFVHLIVFLSASVHSSVLAQFLAGVLLDSIGRRLEIITIPVKLSSSYFFRYLSISFVCYEFDKNERRAVFERVHFPLPSKYLLLKRLSIPSFSIYLSIYLSIWERLSPCICPCIIMNKLD</sequence>
<evidence type="ECO:0000313" key="1">
    <source>
        <dbReference type="EMBL" id="CAE1303330.1"/>
    </source>
</evidence>
<protein>
    <submittedName>
        <fullName evidence="1">Uncharacterized protein</fullName>
    </submittedName>
</protein>
<organism evidence="1 2">
    <name type="scientific">Acanthosepion pharaonis</name>
    <name type="common">Pharaoh cuttlefish</name>
    <name type="synonym">Sepia pharaonis</name>
    <dbReference type="NCBI Taxonomy" id="158019"/>
    <lineage>
        <taxon>Eukaryota</taxon>
        <taxon>Metazoa</taxon>
        <taxon>Spiralia</taxon>
        <taxon>Lophotrochozoa</taxon>
        <taxon>Mollusca</taxon>
        <taxon>Cephalopoda</taxon>
        <taxon>Coleoidea</taxon>
        <taxon>Decapodiformes</taxon>
        <taxon>Sepiida</taxon>
        <taxon>Sepiina</taxon>
        <taxon>Sepiidae</taxon>
        <taxon>Acanthosepion</taxon>
    </lineage>
</organism>
<comment type="caution">
    <text evidence="1">The sequence shown here is derived from an EMBL/GenBank/DDBJ whole genome shotgun (WGS) entry which is preliminary data.</text>
</comment>
<name>A0A812DH09_ACAPH</name>
<accession>A0A812DH09</accession>
<gene>
    <name evidence="1" type="ORF">SPHA_55499</name>
</gene>
<dbReference type="AlphaFoldDB" id="A0A812DH09"/>
<proteinExistence type="predicted"/>
<dbReference type="Proteomes" id="UP000597762">
    <property type="component" value="Unassembled WGS sequence"/>
</dbReference>
<dbReference type="EMBL" id="CAHIKZ030003702">
    <property type="protein sequence ID" value="CAE1303330.1"/>
    <property type="molecule type" value="Genomic_DNA"/>
</dbReference>
<reference evidence="1" key="1">
    <citation type="submission" date="2021-01" db="EMBL/GenBank/DDBJ databases">
        <authorList>
            <person name="Li R."/>
            <person name="Bekaert M."/>
        </authorList>
    </citation>
    <scope>NUCLEOTIDE SEQUENCE</scope>
    <source>
        <strain evidence="1">Farmed</strain>
    </source>
</reference>
<evidence type="ECO:0000313" key="2">
    <source>
        <dbReference type="Proteomes" id="UP000597762"/>
    </source>
</evidence>